<evidence type="ECO:0000313" key="3">
    <source>
        <dbReference type="Proteomes" id="UP000664832"/>
    </source>
</evidence>
<feature type="transmembrane region" description="Helical" evidence="1">
    <location>
        <begin position="6"/>
        <end position="27"/>
    </location>
</feature>
<keyword evidence="1" id="KW-0472">Membrane</keyword>
<keyword evidence="1" id="KW-1133">Transmembrane helix</keyword>
<gene>
    <name evidence="2" type="ORF">JZO71_04085</name>
</gene>
<reference evidence="2 3" key="1">
    <citation type="submission" date="2021-03" db="EMBL/GenBank/DDBJ databases">
        <title>Enterococcal diversity collection.</title>
        <authorList>
            <person name="Gilmore M.S."/>
            <person name="Schwartzman J."/>
            <person name="Van Tyne D."/>
            <person name="Martin M."/>
            <person name="Earl A.M."/>
            <person name="Manson A.L."/>
            <person name="Straub T."/>
            <person name="Salamzade R."/>
            <person name="Saavedra J."/>
            <person name="Lebreton F."/>
            <person name="Prichula J."/>
            <person name="Schaufler K."/>
            <person name="Gaca A."/>
            <person name="Sgardioli B."/>
            <person name="Wagenaar J."/>
            <person name="Strong T."/>
        </authorList>
    </citation>
    <scope>NUCLEOTIDE SEQUENCE [LARGE SCALE GENOMIC DNA]</scope>
    <source>
        <strain evidence="2 3">MSG2901</strain>
    </source>
</reference>
<dbReference type="Proteomes" id="UP000664832">
    <property type="component" value="Unassembled WGS sequence"/>
</dbReference>
<protein>
    <submittedName>
        <fullName evidence="2">Uncharacterized protein</fullName>
    </submittedName>
</protein>
<evidence type="ECO:0000256" key="1">
    <source>
        <dbReference type="SAM" id="Phobius"/>
    </source>
</evidence>
<accession>A0ABS3HYG0</accession>
<sequence>MQENNTARILFLIGGLVILSLVITGIVTNWEEIKALIEAFFQNKMIRM</sequence>
<proteinExistence type="predicted"/>
<dbReference type="RefSeq" id="WP_206898325.1">
    <property type="nucleotide sequence ID" value="NZ_JAFLWI010000005.1"/>
</dbReference>
<dbReference type="EMBL" id="JAFLWI010000005">
    <property type="protein sequence ID" value="MBO0481504.1"/>
    <property type="molecule type" value="Genomic_DNA"/>
</dbReference>
<organism evidence="2 3">
    <name type="scientific">Candidatus Enterococcus courvalinii</name>
    <dbReference type="NCBI Taxonomy" id="2815329"/>
    <lineage>
        <taxon>Bacteria</taxon>
        <taxon>Bacillati</taxon>
        <taxon>Bacillota</taxon>
        <taxon>Bacilli</taxon>
        <taxon>Lactobacillales</taxon>
        <taxon>Enterococcaceae</taxon>
        <taxon>Enterococcus</taxon>
    </lineage>
</organism>
<comment type="caution">
    <text evidence="2">The sequence shown here is derived from an EMBL/GenBank/DDBJ whole genome shotgun (WGS) entry which is preliminary data.</text>
</comment>
<keyword evidence="3" id="KW-1185">Reference proteome</keyword>
<name>A0ABS3HYG0_9ENTE</name>
<evidence type="ECO:0000313" key="2">
    <source>
        <dbReference type="EMBL" id="MBO0481504.1"/>
    </source>
</evidence>
<keyword evidence="1" id="KW-0812">Transmembrane</keyword>